<dbReference type="CTD" id="114785"/>
<organism evidence="2 3">
    <name type="scientific">Alligator sinensis</name>
    <name type="common">Chinese alligator</name>
    <dbReference type="NCBI Taxonomy" id="38654"/>
    <lineage>
        <taxon>Eukaryota</taxon>
        <taxon>Metazoa</taxon>
        <taxon>Chordata</taxon>
        <taxon>Craniata</taxon>
        <taxon>Vertebrata</taxon>
        <taxon>Euteleostomi</taxon>
        <taxon>Archelosauria</taxon>
        <taxon>Archosauria</taxon>
        <taxon>Crocodylia</taxon>
        <taxon>Alligatoridae</taxon>
        <taxon>Alligatorinae</taxon>
        <taxon>Alligator</taxon>
    </lineage>
</organism>
<dbReference type="RefSeq" id="XP_025048484.1">
    <property type="nucleotide sequence ID" value="XM_025192699.1"/>
</dbReference>
<feature type="compositionally biased region" description="Basic residues" evidence="1">
    <location>
        <begin position="327"/>
        <end position="344"/>
    </location>
</feature>
<dbReference type="InParanoid" id="A0A3Q0FMC6"/>
<dbReference type="KEGG" id="asn:102384319"/>
<feature type="region of interest" description="Disordered" evidence="1">
    <location>
        <begin position="111"/>
        <end position="134"/>
    </location>
</feature>
<evidence type="ECO:0000313" key="3">
    <source>
        <dbReference type="RefSeq" id="XP_025048484.1"/>
    </source>
</evidence>
<gene>
    <name evidence="3" type="primary">MBD6</name>
</gene>
<sequence length="344" mass="34128">MELGGGEEGGPSPALSLGPEPLTFLGPESGLPLGPALPPCAFLPLAVPLLGARGGPPEPPLPLLGLPGEPEVLGGLPPLLLAALLQGQPLGPLLPLGLDLLSPPGGLLSALLPLPDPPGDPPARAPELPDAPLQPLLLPPAPALLALNSALLAAGLGAPDAGPGPPQPGLAGPPAAPTSTGATAATTEGPRAEPPPLVSPLLSATLLGDLPAWGPGPLLPSQPSLLSPALGGALGLQLLQAQPPLLGQPGAPGPLAYLLQSLQLSSGFAGPEKPLLAPGEVASPLLPEPEPLAPPGLDIVLPRDPCEVAPIASWPEEESQVDSSLARRPRPGRPVKNRRRKLLT</sequence>
<feature type="compositionally biased region" description="Pro residues" evidence="1">
    <location>
        <begin position="114"/>
        <end position="124"/>
    </location>
</feature>
<keyword evidence="2" id="KW-1185">Reference proteome</keyword>
<feature type="region of interest" description="Disordered" evidence="1">
    <location>
        <begin position="158"/>
        <end position="200"/>
    </location>
</feature>
<dbReference type="GeneID" id="102384319"/>
<feature type="region of interest" description="Disordered" evidence="1">
    <location>
        <begin position="312"/>
        <end position="344"/>
    </location>
</feature>
<proteinExistence type="predicted"/>
<feature type="region of interest" description="Disordered" evidence="1">
    <location>
        <begin position="1"/>
        <end position="30"/>
    </location>
</feature>
<feature type="compositionally biased region" description="Low complexity" evidence="1">
    <location>
        <begin position="169"/>
        <end position="189"/>
    </location>
</feature>
<feature type="compositionally biased region" description="Low complexity" evidence="1">
    <location>
        <begin position="125"/>
        <end position="134"/>
    </location>
</feature>
<evidence type="ECO:0000313" key="2">
    <source>
        <dbReference type="Proteomes" id="UP000189705"/>
    </source>
</evidence>
<name>A0A3Q0FMC6_ALLSI</name>
<reference evidence="3" key="1">
    <citation type="submission" date="2025-08" db="UniProtKB">
        <authorList>
            <consortium name="RefSeq"/>
        </authorList>
    </citation>
    <scope>IDENTIFICATION</scope>
</reference>
<accession>A0A3Q0FMC6</accession>
<dbReference type="Proteomes" id="UP000189705">
    <property type="component" value="Unplaced"/>
</dbReference>
<protein>
    <submittedName>
        <fullName evidence="3">Methyl-CpG-binding domain protein 6</fullName>
    </submittedName>
</protein>
<dbReference type="AlphaFoldDB" id="A0A3Q0FMC6"/>
<dbReference type="STRING" id="38654.A0A3Q0FMC6"/>
<evidence type="ECO:0000256" key="1">
    <source>
        <dbReference type="SAM" id="MobiDB-lite"/>
    </source>
</evidence>